<reference evidence="3" key="1">
    <citation type="journal article" date="2021" name="bioRxiv">
        <title>Unraveling nitrogen, sulfur and carbon metabolic pathways and microbial community transcriptional responses to substrate deprivation and toxicity stresses in a bioreactor mimicking anoxic brackish coastal sediment conditions.</title>
        <authorList>
            <person name="Martins P.D."/>
            <person name="Echeveste M.J."/>
            <person name="Arshad A."/>
            <person name="Kurth J."/>
            <person name="Ouboter H."/>
            <person name="Jetten M.S.M."/>
            <person name="Welte C.U."/>
        </authorList>
    </citation>
    <scope>NUCLEOTIDE SEQUENCE</scope>
    <source>
        <strain evidence="3">MAG_39</strain>
    </source>
</reference>
<gene>
    <name evidence="3" type="ORF">K8I29_17845</name>
</gene>
<accession>A0A953M328</accession>
<evidence type="ECO:0000256" key="1">
    <source>
        <dbReference type="ARBA" id="ARBA00010634"/>
    </source>
</evidence>
<dbReference type="InterPro" id="IPR007428">
    <property type="entry name" value="MlaA"/>
</dbReference>
<dbReference type="Pfam" id="PF04333">
    <property type="entry name" value="MlaA"/>
    <property type="match status" value="1"/>
</dbReference>
<evidence type="ECO:0000313" key="4">
    <source>
        <dbReference type="Proteomes" id="UP000705867"/>
    </source>
</evidence>
<evidence type="ECO:0000256" key="2">
    <source>
        <dbReference type="ARBA" id="ARBA00022729"/>
    </source>
</evidence>
<dbReference type="PRINTS" id="PR01805">
    <property type="entry name" value="VACJLIPOPROT"/>
</dbReference>
<reference evidence="3" key="2">
    <citation type="submission" date="2021-08" db="EMBL/GenBank/DDBJ databases">
        <authorList>
            <person name="Dalcin Martins P."/>
        </authorList>
    </citation>
    <scope>NUCLEOTIDE SEQUENCE</scope>
    <source>
        <strain evidence="3">MAG_39</strain>
    </source>
</reference>
<comment type="similarity">
    <text evidence="1">Belongs to the MlaA family.</text>
</comment>
<dbReference type="EMBL" id="JAIOIV010000134">
    <property type="protein sequence ID" value="MBZ0158064.1"/>
    <property type="molecule type" value="Genomic_DNA"/>
</dbReference>
<keyword evidence="2" id="KW-0732">Signal</keyword>
<dbReference type="GO" id="GO:0120010">
    <property type="term" value="P:intermembrane phospholipid transfer"/>
    <property type="evidence" value="ECO:0007669"/>
    <property type="project" value="TreeGrafter"/>
</dbReference>
<keyword evidence="3" id="KW-0449">Lipoprotein</keyword>
<proteinExistence type="inferred from homology"/>
<evidence type="ECO:0000313" key="3">
    <source>
        <dbReference type="EMBL" id="MBZ0158064.1"/>
    </source>
</evidence>
<dbReference type="PANTHER" id="PTHR30035">
    <property type="entry name" value="LIPOPROTEIN VACJ-RELATED"/>
    <property type="match status" value="1"/>
</dbReference>
<dbReference type="Proteomes" id="UP000705867">
    <property type="component" value="Unassembled WGS sequence"/>
</dbReference>
<dbReference type="AlphaFoldDB" id="A0A953M328"/>
<organism evidence="3 4">
    <name type="scientific">Candidatus Nitrobium versatile</name>
    <dbReference type="NCBI Taxonomy" id="2884831"/>
    <lineage>
        <taxon>Bacteria</taxon>
        <taxon>Pseudomonadati</taxon>
        <taxon>Nitrospirota</taxon>
        <taxon>Nitrospiria</taxon>
        <taxon>Nitrospirales</taxon>
        <taxon>Nitrospiraceae</taxon>
        <taxon>Candidatus Nitrobium</taxon>
    </lineage>
</organism>
<dbReference type="GO" id="GO:0016020">
    <property type="term" value="C:membrane"/>
    <property type="evidence" value="ECO:0007669"/>
    <property type="project" value="InterPro"/>
</dbReference>
<protein>
    <submittedName>
        <fullName evidence="3">VacJ family lipoprotein</fullName>
    </submittedName>
</protein>
<dbReference type="PANTHER" id="PTHR30035:SF3">
    <property type="entry name" value="INTERMEMBRANE PHOSPHOLIPID TRANSPORT SYSTEM LIPOPROTEIN MLAA"/>
    <property type="match status" value="1"/>
</dbReference>
<name>A0A953M328_9BACT</name>
<sequence length="278" mass="31685">MVKRNRVPFVQHDRREREALLRQGEIPEKLFLFCLVALILLLHPSFTLAETKVMPVPTEKAPPEEPLAADEEFEEEIITPDPLEPWNRLMFQFNDKLYFWVLKPAAKGYNAVVPRGARVSVRNFFHNITTPIRFVNSLLQGKPKSAVIEATRFGVNSTLGIAGLFDVAQKKFDLRAQEEDLGLTLGHYGMGEVIYLVWPFFGPSTLRDTFGRVGDAFLDPVNYVTPMRDSVAIRAYDTLNETSLQLGDYEDLKEAAIDPYLAIKDAYVQHRKSRISEK</sequence>
<comment type="caution">
    <text evidence="3">The sequence shown here is derived from an EMBL/GenBank/DDBJ whole genome shotgun (WGS) entry which is preliminary data.</text>
</comment>